<dbReference type="Proteomes" id="UP000789702">
    <property type="component" value="Unassembled WGS sequence"/>
</dbReference>
<gene>
    <name evidence="1" type="ORF">DHETER_LOCUS12318</name>
</gene>
<keyword evidence="2" id="KW-1185">Reference proteome</keyword>
<accession>A0ACA9PPG7</accession>
<feature type="non-terminal residue" evidence="1">
    <location>
        <position position="76"/>
    </location>
</feature>
<dbReference type="EMBL" id="CAJVPU010029831">
    <property type="protein sequence ID" value="CAG8712031.1"/>
    <property type="molecule type" value="Genomic_DNA"/>
</dbReference>
<proteinExistence type="predicted"/>
<comment type="caution">
    <text evidence="1">The sequence shown here is derived from an EMBL/GenBank/DDBJ whole genome shotgun (WGS) entry which is preliminary data.</text>
</comment>
<reference evidence="1" key="1">
    <citation type="submission" date="2021-06" db="EMBL/GenBank/DDBJ databases">
        <authorList>
            <person name="Kallberg Y."/>
            <person name="Tangrot J."/>
            <person name="Rosling A."/>
        </authorList>
    </citation>
    <scope>NUCLEOTIDE SEQUENCE</scope>
    <source>
        <strain evidence="1">IL203A</strain>
    </source>
</reference>
<name>A0ACA9PPG7_9GLOM</name>
<evidence type="ECO:0000313" key="1">
    <source>
        <dbReference type="EMBL" id="CAG8712031.1"/>
    </source>
</evidence>
<evidence type="ECO:0000313" key="2">
    <source>
        <dbReference type="Proteomes" id="UP000789702"/>
    </source>
</evidence>
<protein>
    <submittedName>
        <fullName evidence="1">12626_t:CDS:1</fullName>
    </submittedName>
</protein>
<organism evidence="1 2">
    <name type="scientific">Dentiscutata heterogama</name>
    <dbReference type="NCBI Taxonomy" id="1316150"/>
    <lineage>
        <taxon>Eukaryota</taxon>
        <taxon>Fungi</taxon>
        <taxon>Fungi incertae sedis</taxon>
        <taxon>Mucoromycota</taxon>
        <taxon>Glomeromycotina</taxon>
        <taxon>Glomeromycetes</taxon>
        <taxon>Diversisporales</taxon>
        <taxon>Gigasporaceae</taxon>
        <taxon>Dentiscutata</taxon>
    </lineage>
</organism>
<sequence>MASNEDSDWIYFNPPLWLQRRIFINLVLQESKVTSVVDFGCGEGSLLSFLVQPWEKSPPITRLAGVDICYETLKYT</sequence>